<evidence type="ECO:0000256" key="3">
    <source>
        <dbReference type="ARBA" id="ARBA00023004"/>
    </source>
</evidence>
<dbReference type="SFLD" id="SFLDG01067">
    <property type="entry name" value="SPASM/twitch_domain_containing"/>
    <property type="match status" value="1"/>
</dbReference>
<dbReference type="InterPro" id="IPR050377">
    <property type="entry name" value="Radical_SAM_PqqE_MftC-like"/>
</dbReference>
<organism evidence="7 8">
    <name type="scientific">Candidatus Magasanikbacteria bacterium GW2011_GWA2_42_32</name>
    <dbReference type="NCBI Taxonomy" id="1619039"/>
    <lineage>
        <taxon>Bacteria</taxon>
        <taxon>Candidatus Magasanikiibacteriota</taxon>
    </lineage>
</organism>
<dbReference type="InterPro" id="IPR003660">
    <property type="entry name" value="HAMP_dom"/>
</dbReference>
<dbReference type="AlphaFoldDB" id="A0A0G1CFQ2"/>
<dbReference type="GO" id="GO:0046872">
    <property type="term" value="F:metal ion binding"/>
    <property type="evidence" value="ECO:0007669"/>
    <property type="project" value="UniProtKB-KW"/>
</dbReference>
<evidence type="ECO:0000259" key="5">
    <source>
        <dbReference type="PROSITE" id="PS50885"/>
    </source>
</evidence>
<feature type="domain" description="HAMP" evidence="5">
    <location>
        <begin position="127"/>
        <end position="165"/>
    </location>
</feature>
<keyword evidence="4" id="KW-0411">Iron-sulfur</keyword>
<dbReference type="SUPFAM" id="SSF102114">
    <property type="entry name" value="Radical SAM enzymes"/>
    <property type="match status" value="1"/>
</dbReference>
<dbReference type="PANTHER" id="PTHR11228:SF7">
    <property type="entry name" value="PQQA PEPTIDE CYCLASE"/>
    <property type="match status" value="1"/>
</dbReference>
<dbReference type="SFLD" id="SFLDS00029">
    <property type="entry name" value="Radical_SAM"/>
    <property type="match status" value="1"/>
</dbReference>
<evidence type="ECO:0000256" key="1">
    <source>
        <dbReference type="ARBA" id="ARBA00022691"/>
    </source>
</evidence>
<dbReference type="InterPro" id="IPR007197">
    <property type="entry name" value="rSAM"/>
</dbReference>
<evidence type="ECO:0000313" key="8">
    <source>
        <dbReference type="Proteomes" id="UP000034837"/>
    </source>
</evidence>
<dbReference type="CDD" id="cd01335">
    <property type="entry name" value="Radical_SAM"/>
    <property type="match status" value="1"/>
</dbReference>
<dbReference type="GO" id="GO:0007165">
    <property type="term" value="P:signal transduction"/>
    <property type="evidence" value="ECO:0007669"/>
    <property type="project" value="InterPro"/>
</dbReference>
<dbReference type="Pfam" id="PF04055">
    <property type="entry name" value="Radical_SAM"/>
    <property type="match status" value="1"/>
</dbReference>
<comment type="caution">
    <text evidence="7">The sequence shown here is derived from an EMBL/GenBank/DDBJ whole genome shotgun (WGS) entry which is preliminary data.</text>
</comment>
<dbReference type="InterPro" id="IPR013785">
    <property type="entry name" value="Aldolase_TIM"/>
</dbReference>
<evidence type="ECO:0000256" key="4">
    <source>
        <dbReference type="ARBA" id="ARBA00023014"/>
    </source>
</evidence>
<dbReference type="PROSITE" id="PS51918">
    <property type="entry name" value="RADICAL_SAM"/>
    <property type="match status" value="1"/>
</dbReference>
<sequence length="390" mass="45460">MSRTGNYLRTLTGSRFFNQNLSELIIFVTNKCNLNCEHCFYASEIKRPNSREEAIDLGDYKKIAQSLKKPLVNLILTGGEPFLEKNIVEIIKIFNDFNKTRQITIPTNGFATELVINKIKEILTFFKGNLHIQISLDGIGLEHDEIRRVANTFERAVKTIQDLRELSLNRKNLTIGVNTTISSRNYQSIEDLSNYIDDKLLVSQNFELIRGTDFLEGVENKDVLSNFRPDDVNLLVPDDGQINKIINKLNYIFYFNSRNAKDIKALLKPLFFAAKITVFHFYRKILKNKKPINHLCKAGKKTGVIYPNGDFAVCELTKTIVNLQEYNFDLYKIWNDKKIRDFTKKLDCYCTHGCFVSQSFIYDFKMDLRFISEVFRYFYLKLRYGNKGRK</sequence>
<keyword evidence="3" id="KW-0408">Iron</keyword>
<dbReference type="InterPro" id="IPR058240">
    <property type="entry name" value="rSAM_sf"/>
</dbReference>
<evidence type="ECO:0000259" key="6">
    <source>
        <dbReference type="PROSITE" id="PS51918"/>
    </source>
</evidence>
<keyword evidence="2" id="KW-0479">Metal-binding</keyword>
<keyword evidence="1" id="KW-0949">S-adenosyl-L-methionine</keyword>
<dbReference type="EMBL" id="LCDO01000001">
    <property type="protein sequence ID" value="KKS57401.1"/>
    <property type="molecule type" value="Genomic_DNA"/>
</dbReference>
<dbReference type="Proteomes" id="UP000034837">
    <property type="component" value="Unassembled WGS sequence"/>
</dbReference>
<reference evidence="7 8" key="1">
    <citation type="journal article" date="2015" name="Nature">
        <title>rRNA introns, odd ribosomes, and small enigmatic genomes across a large radiation of phyla.</title>
        <authorList>
            <person name="Brown C.T."/>
            <person name="Hug L.A."/>
            <person name="Thomas B.C."/>
            <person name="Sharon I."/>
            <person name="Castelle C.J."/>
            <person name="Singh A."/>
            <person name="Wilkins M.J."/>
            <person name="Williams K.H."/>
            <person name="Banfield J.F."/>
        </authorList>
    </citation>
    <scope>NUCLEOTIDE SEQUENCE [LARGE SCALE GENOMIC DNA]</scope>
</reference>
<feature type="domain" description="Radical SAM core" evidence="6">
    <location>
        <begin position="16"/>
        <end position="256"/>
    </location>
</feature>
<dbReference type="GO" id="GO:0003824">
    <property type="term" value="F:catalytic activity"/>
    <property type="evidence" value="ECO:0007669"/>
    <property type="project" value="InterPro"/>
</dbReference>
<dbReference type="GO" id="GO:0051536">
    <property type="term" value="F:iron-sulfur cluster binding"/>
    <property type="evidence" value="ECO:0007669"/>
    <property type="project" value="UniProtKB-KW"/>
</dbReference>
<dbReference type="SFLD" id="SFLDG01386">
    <property type="entry name" value="main_SPASM_domain-containing"/>
    <property type="match status" value="1"/>
</dbReference>
<dbReference type="GO" id="GO:0016020">
    <property type="term" value="C:membrane"/>
    <property type="evidence" value="ECO:0007669"/>
    <property type="project" value="InterPro"/>
</dbReference>
<proteinExistence type="predicted"/>
<dbReference type="PROSITE" id="PS50885">
    <property type="entry name" value="HAMP"/>
    <property type="match status" value="1"/>
</dbReference>
<evidence type="ECO:0000313" key="7">
    <source>
        <dbReference type="EMBL" id="KKS57401.1"/>
    </source>
</evidence>
<dbReference type="Gene3D" id="3.20.20.70">
    <property type="entry name" value="Aldolase class I"/>
    <property type="match status" value="1"/>
</dbReference>
<accession>A0A0G1CFQ2</accession>
<gene>
    <name evidence="7" type="ORF">UV20_C0001G0041</name>
</gene>
<dbReference type="PANTHER" id="PTHR11228">
    <property type="entry name" value="RADICAL SAM DOMAIN PROTEIN"/>
    <property type="match status" value="1"/>
</dbReference>
<name>A0A0G1CFQ2_9BACT</name>
<protein>
    <submittedName>
        <fullName evidence="7">Radical SAM domain protein</fullName>
    </submittedName>
</protein>
<evidence type="ECO:0000256" key="2">
    <source>
        <dbReference type="ARBA" id="ARBA00022723"/>
    </source>
</evidence>